<dbReference type="InterPro" id="IPR006073">
    <property type="entry name" value="GTP-bd"/>
</dbReference>
<dbReference type="PANTHER" id="PTHR11649">
    <property type="entry name" value="MSS1/TRME-RELATED GTP-BINDING PROTEIN"/>
    <property type="match status" value="1"/>
</dbReference>
<evidence type="ECO:0000313" key="13">
    <source>
        <dbReference type="Proteomes" id="UP000298566"/>
    </source>
</evidence>
<evidence type="ECO:0000259" key="11">
    <source>
        <dbReference type="PROSITE" id="PS51706"/>
    </source>
</evidence>
<evidence type="ECO:0000256" key="10">
    <source>
        <dbReference type="HAMAP-Rule" id="MF_00321"/>
    </source>
</evidence>
<evidence type="ECO:0000256" key="1">
    <source>
        <dbReference type="ARBA" id="ARBA00001946"/>
    </source>
</evidence>
<dbReference type="InterPro" id="IPR005225">
    <property type="entry name" value="Small_GTP-bd"/>
</dbReference>
<dbReference type="Pfam" id="PF01926">
    <property type="entry name" value="MMR_HSR1"/>
    <property type="match status" value="1"/>
</dbReference>
<comment type="cofactor">
    <cofactor evidence="1">
        <name>Mg(2+)</name>
        <dbReference type="ChEBI" id="CHEBI:18420"/>
    </cofactor>
</comment>
<dbReference type="GO" id="GO:0005829">
    <property type="term" value="C:cytosol"/>
    <property type="evidence" value="ECO:0007669"/>
    <property type="project" value="TreeGrafter"/>
</dbReference>
<gene>
    <name evidence="10" type="primary">engB</name>
    <name evidence="12" type="ORF">D9V73_01975</name>
</gene>
<dbReference type="NCBIfam" id="TIGR03598">
    <property type="entry name" value="GTPase_YsxC"/>
    <property type="match status" value="1"/>
</dbReference>
<evidence type="ECO:0000313" key="12">
    <source>
        <dbReference type="EMBL" id="QCI23394.1"/>
    </source>
</evidence>
<dbReference type="EMBL" id="CP033004">
    <property type="protein sequence ID" value="QCI23394.1"/>
    <property type="molecule type" value="Genomic_DNA"/>
</dbReference>
<evidence type="ECO:0000256" key="3">
    <source>
        <dbReference type="ARBA" id="ARBA00022618"/>
    </source>
</evidence>
<dbReference type="CDD" id="cd01876">
    <property type="entry name" value="YihA_EngB"/>
    <property type="match status" value="1"/>
</dbReference>
<name>A0A4D6YBL0_BUCMH</name>
<keyword evidence="4" id="KW-0479">Metal-binding</keyword>
<dbReference type="SUPFAM" id="SSF52540">
    <property type="entry name" value="P-loop containing nucleoside triphosphate hydrolases"/>
    <property type="match status" value="1"/>
</dbReference>
<dbReference type="InterPro" id="IPR019987">
    <property type="entry name" value="GTP-bd_ribosome_bio_YsxC"/>
</dbReference>
<keyword evidence="7 10" id="KW-0342">GTP-binding</keyword>
<evidence type="ECO:0000256" key="4">
    <source>
        <dbReference type="ARBA" id="ARBA00022723"/>
    </source>
</evidence>
<keyword evidence="5 10" id="KW-0547">Nucleotide-binding</keyword>
<proteinExistence type="inferred from homology"/>
<dbReference type="Proteomes" id="UP000298566">
    <property type="component" value="Chromosome"/>
</dbReference>
<dbReference type="Gene3D" id="3.40.50.300">
    <property type="entry name" value="P-loop containing nucleotide triphosphate hydrolases"/>
    <property type="match status" value="1"/>
</dbReference>
<dbReference type="GO" id="GO:0005525">
    <property type="term" value="F:GTP binding"/>
    <property type="evidence" value="ECO:0007669"/>
    <property type="project" value="UniProtKB-UniRule"/>
</dbReference>
<dbReference type="NCBIfam" id="TIGR00231">
    <property type="entry name" value="small_GTP"/>
    <property type="match status" value="1"/>
</dbReference>
<comment type="similarity">
    <text evidence="2 10">Belongs to the TRAFAC class TrmE-Era-EngA-EngB-Septin-like GTPase superfamily. EngB GTPase family.</text>
</comment>
<dbReference type="OrthoDB" id="9804921at2"/>
<accession>A0A4D6YBL0</accession>
<evidence type="ECO:0000256" key="9">
    <source>
        <dbReference type="ARBA" id="ARBA00023306"/>
    </source>
</evidence>
<dbReference type="RefSeq" id="WP_158336603.1">
    <property type="nucleotide sequence ID" value="NZ_CP033004.1"/>
</dbReference>
<dbReference type="AlphaFoldDB" id="A0A4D6YBL0"/>
<evidence type="ECO:0000256" key="8">
    <source>
        <dbReference type="ARBA" id="ARBA00023210"/>
    </source>
</evidence>
<dbReference type="PROSITE" id="PS51706">
    <property type="entry name" value="G_ENGB"/>
    <property type="match status" value="1"/>
</dbReference>
<dbReference type="PANTHER" id="PTHR11649:SF13">
    <property type="entry name" value="ENGB-TYPE G DOMAIN-CONTAINING PROTEIN"/>
    <property type="match status" value="1"/>
</dbReference>
<evidence type="ECO:0000256" key="7">
    <source>
        <dbReference type="ARBA" id="ARBA00023134"/>
    </source>
</evidence>
<dbReference type="GO" id="GO:0046872">
    <property type="term" value="F:metal ion binding"/>
    <property type="evidence" value="ECO:0007669"/>
    <property type="project" value="UniProtKB-KW"/>
</dbReference>
<feature type="domain" description="EngB-type G" evidence="11">
    <location>
        <begin position="25"/>
        <end position="199"/>
    </location>
</feature>
<evidence type="ECO:0000256" key="2">
    <source>
        <dbReference type="ARBA" id="ARBA00009638"/>
    </source>
</evidence>
<dbReference type="InterPro" id="IPR027417">
    <property type="entry name" value="P-loop_NTPase"/>
</dbReference>
<reference evidence="12 13" key="1">
    <citation type="submission" date="2018-10" db="EMBL/GenBank/DDBJ databases">
        <title>Comparative functional genomics of the obligate endosymbiont Buchnera aphidicola.</title>
        <authorList>
            <person name="Chong R.A."/>
        </authorList>
    </citation>
    <scope>NUCLEOTIDE SEQUENCE [LARGE SCALE GENOMIC DNA]</scope>
    <source>
        <strain evidence="12 13">Mrh</strain>
    </source>
</reference>
<dbReference type="HAMAP" id="MF_00321">
    <property type="entry name" value="GTPase_EngB"/>
    <property type="match status" value="1"/>
</dbReference>
<keyword evidence="8 10" id="KW-0717">Septation</keyword>
<organism evidence="12 13">
    <name type="scientific">Buchnera aphidicola subsp. Melaphis rhois</name>
    <dbReference type="NCBI Taxonomy" id="118103"/>
    <lineage>
        <taxon>Bacteria</taxon>
        <taxon>Pseudomonadati</taxon>
        <taxon>Pseudomonadota</taxon>
        <taxon>Gammaproteobacteria</taxon>
        <taxon>Enterobacterales</taxon>
        <taxon>Erwiniaceae</taxon>
        <taxon>Buchnera</taxon>
    </lineage>
</organism>
<evidence type="ECO:0000256" key="6">
    <source>
        <dbReference type="ARBA" id="ARBA00022842"/>
    </source>
</evidence>
<sequence>MYIQNYHNTIFLKSIANIKKEKYRHGLEIAIIGYSNSGKSTIINVLTHQKKLAKVSKTPGRTQLINVFEVVPKIRLIDLPGYGYARVPKNVKLNFQNMVFKYLKVQKCLIGLIMSMDIRHPIKHFDKVVINLAKLYNIPILVLLNKADKLSHLKQQKQLCFVRNNELMLSNNIRVELFSSFNKIGLIDLKHQLNYWIYKNINF</sequence>
<dbReference type="InterPro" id="IPR030393">
    <property type="entry name" value="G_ENGB_dom"/>
</dbReference>
<dbReference type="GO" id="GO:0000917">
    <property type="term" value="P:division septum assembly"/>
    <property type="evidence" value="ECO:0007669"/>
    <property type="project" value="UniProtKB-KW"/>
</dbReference>
<keyword evidence="6" id="KW-0460">Magnesium</keyword>
<keyword evidence="3 10" id="KW-0132">Cell division</keyword>
<keyword evidence="9 10" id="KW-0131">Cell cycle</keyword>
<comment type="function">
    <text evidence="10">Necessary for normal cell division and for the maintenance of normal septation.</text>
</comment>
<evidence type="ECO:0000256" key="5">
    <source>
        <dbReference type="ARBA" id="ARBA00022741"/>
    </source>
</evidence>
<protein>
    <recommendedName>
        <fullName evidence="10">Probable GTP-binding protein EngB</fullName>
    </recommendedName>
</protein>